<sequence>MVERAWYIVEAGGRLGPFPEAGFLALIASGRVTAETLVWSEGMADWRRAGDVPGLIASAASPPPGPPPPPLPGSAQWAAANADSLRVQGNAVSADFGVWGLLGRLLLVAVGMLFVIPAPWVMPGFYKWFIEHLRVPQISALGFSGKPADIWWVFILIALLTYAGLPEAHAHPKEHVHALPFLLVPVEAALGWLVLRWLIPNITSGGQPLGLRFSGDVLGYVGWSLLLYISFITIIGWAWVTSAWMRWIAAHIEGAPGPVSFNATGLEILWRTFAVALGCAFIIPIPWVIHWYARWYVSQFSVAGRA</sequence>
<keyword evidence="1" id="KW-0812">Transmembrane</keyword>
<organism evidence="3 4">
    <name type="scientific">Methylovirgula ligni</name>
    <dbReference type="NCBI Taxonomy" id="569860"/>
    <lineage>
        <taxon>Bacteria</taxon>
        <taxon>Pseudomonadati</taxon>
        <taxon>Pseudomonadota</taxon>
        <taxon>Alphaproteobacteria</taxon>
        <taxon>Hyphomicrobiales</taxon>
        <taxon>Beijerinckiaceae</taxon>
        <taxon>Methylovirgula</taxon>
    </lineage>
</organism>
<comment type="caution">
    <text evidence="3">The sequence shown here is derived from an EMBL/GenBank/DDBJ whole genome shotgun (WGS) entry which is preliminary data.</text>
</comment>
<accession>A0A3D9Z3H3</accession>
<feature type="transmembrane region" description="Helical" evidence="1">
    <location>
        <begin position="220"/>
        <end position="240"/>
    </location>
</feature>
<protein>
    <submittedName>
        <fullName evidence="3">Uncharacterized protein DUF4339</fullName>
    </submittedName>
</protein>
<feature type="transmembrane region" description="Helical" evidence="1">
    <location>
        <begin position="105"/>
        <end position="126"/>
    </location>
</feature>
<feature type="transmembrane region" description="Helical" evidence="1">
    <location>
        <begin position="268"/>
        <end position="289"/>
    </location>
</feature>
<dbReference type="InterPro" id="IPR025640">
    <property type="entry name" value="GYF_2"/>
</dbReference>
<gene>
    <name evidence="3" type="ORF">DES32_0870</name>
</gene>
<reference evidence="3 4" key="1">
    <citation type="submission" date="2018-08" db="EMBL/GenBank/DDBJ databases">
        <title>Genomic Encyclopedia of Type Strains, Phase IV (KMG-IV): sequencing the most valuable type-strain genomes for metagenomic binning, comparative biology and taxonomic classification.</title>
        <authorList>
            <person name="Goeker M."/>
        </authorList>
    </citation>
    <scope>NUCLEOTIDE SEQUENCE [LARGE SCALE GENOMIC DNA]</scope>
    <source>
        <strain evidence="3 4">BW863</strain>
    </source>
</reference>
<evidence type="ECO:0000256" key="1">
    <source>
        <dbReference type="SAM" id="Phobius"/>
    </source>
</evidence>
<dbReference type="RefSeq" id="WP_115835384.1">
    <property type="nucleotide sequence ID" value="NZ_CP025086.1"/>
</dbReference>
<dbReference type="OrthoDB" id="198456at2"/>
<evidence type="ECO:0000313" key="3">
    <source>
        <dbReference type="EMBL" id="REF89641.1"/>
    </source>
</evidence>
<evidence type="ECO:0000259" key="2">
    <source>
        <dbReference type="Pfam" id="PF14237"/>
    </source>
</evidence>
<feature type="domain" description="GYF" evidence="2">
    <location>
        <begin position="6"/>
        <end position="55"/>
    </location>
</feature>
<keyword evidence="4" id="KW-1185">Reference proteome</keyword>
<dbReference type="EMBL" id="QUMO01000001">
    <property type="protein sequence ID" value="REF89641.1"/>
    <property type="molecule type" value="Genomic_DNA"/>
</dbReference>
<proteinExistence type="predicted"/>
<keyword evidence="1" id="KW-0472">Membrane</keyword>
<name>A0A3D9Z3H3_9HYPH</name>
<evidence type="ECO:0000313" key="4">
    <source>
        <dbReference type="Proteomes" id="UP000256900"/>
    </source>
</evidence>
<keyword evidence="1" id="KW-1133">Transmembrane helix</keyword>
<dbReference type="Pfam" id="PF14237">
    <property type="entry name" value="GYF_2"/>
    <property type="match status" value="1"/>
</dbReference>
<dbReference type="Proteomes" id="UP000256900">
    <property type="component" value="Unassembled WGS sequence"/>
</dbReference>
<feature type="transmembrane region" description="Helical" evidence="1">
    <location>
        <begin position="147"/>
        <end position="165"/>
    </location>
</feature>
<feature type="transmembrane region" description="Helical" evidence="1">
    <location>
        <begin position="177"/>
        <end position="199"/>
    </location>
</feature>
<dbReference type="AlphaFoldDB" id="A0A3D9Z3H3"/>